<evidence type="ECO:0000313" key="2">
    <source>
        <dbReference type="EMBL" id="QIZ70872.1"/>
    </source>
</evidence>
<gene>
    <name evidence="2" type="ORF">HCG48_09970</name>
</gene>
<keyword evidence="3" id="KW-1185">Reference proteome</keyword>
<dbReference type="AlphaFoldDB" id="A0A6H1TW97"/>
<feature type="compositionally biased region" description="Polar residues" evidence="1">
    <location>
        <begin position="52"/>
        <end position="64"/>
    </location>
</feature>
<dbReference type="Proteomes" id="UP000500857">
    <property type="component" value="Chromosome"/>
</dbReference>
<evidence type="ECO:0000313" key="3">
    <source>
        <dbReference type="Proteomes" id="UP000500857"/>
    </source>
</evidence>
<evidence type="ECO:0000256" key="1">
    <source>
        <dbReference type="SAM" id="MobiDB-lite"/>
    </source>
</evidence>
<proteinExistence type="predicted"/>
<protein>
    <submittedName>
        <fullName evidence="2">Uncharacterized protein</fullName>
    </submittedName>
</protein>
<accession>A0A6H1TW97</accession>
<reference evidence="2 3" key="1">
    <citation type="submission" date="2020-04" db="EMBL/GenBank/DDBJ databases">
        <authorList>
            <person name="Basu S."/>
            <person name="Maruthanayagam V."/>
            <person name="Chakraborty S."/>
            <person name="Pramanik A."/>
            <person name="Mukherjee J."/>
            <person name="Brink B."/>
        </authorList>
    </citation>
    <scope>NUCLEOTIDE SEQUENCE [LARGE SCALE GENOMIC DNA]</scope>
    <source>
        <strain evidence="2 3">AP17</strain>
    </source>
</reference>
<dbReference type="KEGG" id="oxy:HCG48_09970"/>
<name>A0A6H1TW97_9CYAN</name>
<organism evidence="2 3">
    <name type="scientific">Oxynema aestuarii AP17</name>
    <dbReference type="NCBI Taxonomy" id="2064643"/>
    <lineage>
        <taxon>Bacteria</taxon>
        <taxon>Bacillati</taxon>
        <taxon>Cyanobacteriota</taxon>
        <taxon>Cyanophyceae</taxon>
        <taxon>Oscillatoriophycideae</taxon>
        <taxon>Oscillatoriales</taxon>
        <taxon>Oscillatoriaceae</taxon>
        <taxon>Oxynema</taxon>
        <taxon>Oxynema aestuarii</taxon>
    </lineage>
</organism>
<sequence length="72" mass="8185">MKSFQAPTIAELLRSREPSCAIAGPFLQEFICHETIAYPPKKAKKIDFPKSWRSQAEPKSNGSSRRSHREIV</sequence>
<feature type="region of interest" description="Disordered" evidence="1">
    <location>
        <begin position="47"/>
        <end position="72"/>
    </location>
</feature>
<dbReference type="EMBL" id="CP051167">
    <property type="protein sequence ID" value="QIZ70872.1"/>
    <property type="molecule type" value="Genomic_DNA"/>
</dbReference>
<dbReference type="RefSeq" id="WP_168569027.1">
    <property type="nucleotide sequence ID" value="NZ_CP051167.1"/>
</dbReference>